<evidence type="ECO:0000313" key="1">
    <source>
        <dbReference type="EMBL" id="QHC61582.1"/>
    </source>
</evidence>
<protein>
    <recommendedName>
        <fullName evidence="3">CAAX protease</fullName>
    </recommendedName>
</protein>
<name>A0ABX6GVM2_9MICO</name>
<organism evidence="1 2">
    <name type="scientific">Rathayibacter festucae</name>
    <dbReference type="NCBI Taxonomy" id="110937"/>
    <lineage>
        <taxon>Bacteria</taxon>
        <taxon>Bacillati</taxon>
        <taxon>Actinomycetota</taxon>
        <taxon>Actinomycetes</taxon>
        <taxon>Micrococcales</taxon>
        <taxon>Microbacteriaceae</taxon>
        <taxon>Rathayibacter</taxon>
    </lineage>
</organism>
<dbReference type="Proteomes" id="UP000464597">
    <property type="component" value="Chromosome"/>
</dbReference>
<dbReference type="RefSeq" id="WP_159421915.1">
    <property type="nucleotide sequence ID" value="NZ_CP047180.1"/>
</dbReference>
<evidence type="ECO:0008006" key="3">
    <source>
        <dbReference type="Google" id="ProtNLM"/>
    </source>
</evidence>
<proteinExistence type="predicted"/>
<keyword evidence="2" id="KW-1185">Reference proteome</keyword>
<dbReference type="EMBL" id="CP047180">
    <property type="protein sequence ID" value="QHC61582.1"/>
    <property type="molecule type" value="Genomic_DNA"/>
</dbReference>
<reference evidence="2" key="1">
    <citation type="submission" date="2019-12" db="EMBL/GenBank/DDBJ databases">
        <title>Complete and draft genome sequences of new strains and members of some known species of the genus Rathayibacter isolated from plants.</title>
        <authorList>
            <person name="Tarlachkov S.V."/>
            <person name="Starodumova I.P."/>
            <person name="Dorofeeva L.V."/>
            <person name="Prisyazhnaya N.V."/>
            <person name="Leyn S."/>
            <person name="Zlamal J."/>
            <person name="Elan M."/>
            <person name="Osterman A.L."/>
            <person name="Nadler S."/>
            <person name="Subbotin S.A."/>
            <person name="Evtushenko L.I."/>
        </authorList>
    </citation>
    <scope>NUCLEOTIDE SEQUENCE [LARGE SCALE GENOMIC DNA]</scope>
    <source>
        <strain evidence="2">VKM Ac-2802</strain>
    </source>
</reference>
<evidence type="ECO:0000313" key="2">
    <source>
        <dbReference type="Proteomes" id="UP000464597"/>
    </source>
</evidence>
<gene>
    <name evidence="1" type="ORF">GSU69_01930</name>
</gene>
<sequence>MIPQLSEVEQRALIESLARQRLRRFRAATTGDRDAVALYLLDAELAAHLHAAVRFAEVALRETVHRALSAAYGERWFQTQRGLLDRRVVAAFTEAEGSVGDGAPAGKIIAQVMLGTWVNLLGKGDEKLDGTRAYYVRDLWEPALKQGLSEPRRDVARLAQRINWARNRISHCEPVVFGLPMPGLGGPGHQVRRSPRLILLDTQELLRITAPGFSTWLDRWTVTVSLCTARLALRALDHIEQDRSIRLER</sequence>
<accession>A0ABX6GVM2</accession>